<sequence length="309" mass="33925">MEQAKAKTPEHETGNGSTSDFAQELANATQTMGTSIQTMQHQFLGSMQKAVQVTLTMNKMMEELVKRSIQIAVVAEPLATERPSTLLKINVKNRSPIPLVDMRVKLWFDTLPGEKAIHLVMQQNEKGQLLFDDTEKDTSPEQFTVSQLVTLGSSQMVAGAVRLELPELVRLRGKIAVEFASPGSNQMVNVAMDFGVHLRHLLSHRFMSAAEAEAEFPGAAERCLEGTVKVDLQFVRESFDVCPAAGISPGAGVLFYFQESPALLLCITDTSDHVGKCQWSIIEKGEHTEKLVLTLTEEVACKEAPPAED</sequence>
<dbReference type="EMBL" id="JANBPW010000478">
    <property type="protein sequence ID" value="KAJ1949348.1"/>
    <property type="molecule type" value="Genomic_DNA"/>
</dbReference>
<reference evidence="1" key="1">
    <citation type="submission" date="2022-07" db="EMBL/GenBank/DDBJ databases">
        <title>Phylogenomic reconstructions and comparative analyses of Kickxellomycotina fungi.</title>
        <authorList>
            <person name="Reynolds N.K."/>
            <person name="Stajich J.E."/>
            <person name="Barry K."/>
            <person name="Grigoriev I.V."/>
            <person name="Crous P."/>
            <person name="Smith M.E."/>
        </authorList>
    </citation>
    <scope>NUCLEOTIDE SEQUENCE</scope>
    <source>
        <strain evidence="1">NRRL 5244</strain>
    </source>
</reference>
<evidence type="ECO:0000313" key="1">
    <source>
        <dbReference type="EMBL" id="KAJ1949348.1"/>
    </source>
</evidence>
<name>A0ACC1JEJ1_9FUNG</name>
<proteinExistence type="predicted"/>
<keyword evidence="2" id="KW-1185">Reference proteome</keyword>
<protein>
    <submittedName>
        <fullName evidence="1">Uncharacterized protein</fullName>
    </submittedName>
</protein>
<organism evidence="1 2">
    <name type="scientific">Linderina macrospora</name>
    <dbReference type="NCBI Taxonomy" id="4868"/>
    <lineage>
        <taxon>Eukaryota</taxon>
        <taxon>Fungi</taxon>
        <taxon>Fungi incertae sedis</taxon>
        <taxon>Zoopagomycota</taxon>
        <taxon>Kickxellomycotina</taxon>
        <taxon>Kickxellomycetes</taxon>
        <taxon>Kickxellales</taxon>
        <taxon>Kickxellaceae</taxon>
        <taxon>Linderina</taxon>
    </lineage>
</organism>
<gene>
    <name evidence="1" type="ORF">FBU59_001183</name>
</gene>
<evidence type="ECO:0000313" key="2">
    <source>
        <dbReference type="Proteomes" id="UP001150603"/>
    </source>
</evidence>
<comment type="caution">
    <text evidence="1">The sequence shown here is derived from an EMBL/GenBank/DDBJ whole genome shotgun (WGS) entry which is preliminary data.</text>
</comment>
<dbReference type="Proteomes" id="UP001150603">
    <property type="component" value="Unassembled WGS sequence"/>
</dbReference>
<accession>A0ACC1JEJ1</accession>